<evidence type="ECO:0000313" key="8">
    <source>
        <dbReference type="EMBL" id="OLP45317.1"/>
    </source>
</evidence>
<dbReference type="PANTHER" id="PTHR32322:SF2">
    <property type="entry name" value="EAMA DOMAIN-CONTAINING PROTEIN"/>
    <property type="match status" value="1"/>
</dbReference>
<feature type="transmembrane region" description="Helical" evidence="6">
    <location>
        <begin position="119"/>
        <end position="136"/>
    </location>
</feature>
<keyword evidence="4 6" id="KW-1133">Transmembrane helix</keyword>
<accession>A0A1Q8ZTV7</accession>
<sequence>MTNILLFISTVLIWGTTWIAITMQVGPVPVLVSVFYRFATAGIIMLVALALMGKLKRPALKHQPFIVAQALCLFSCNFICFYTASSYVHSGLISVIFSLATIYNAINARIFFGDRVKPRTFLAGAIGMAGLLLLFGPDILGKFDANSWKGLGLAALGTLFFSLGNMVSRRNSAAGISPVTANAWGMGYGALFLLVLIGLTGTPIVAPPDARYIGAMLYLAVFGSVIGFTTYLMAVSRIGSAKAAYMTVLFPVVALTLSTLFEGYQWTPSAMVGLGLTLLGNLVMFAPSLRRGSAVALPVAKA</sequence>
<name>A0A1Q8ZTV7_9HYPH</name>
<protein>
    <recommendedName>
        <fullName evidence="7">EamA domain-containing protein</fullName>
    </recommendedName>
</protein>
<comment type="subcellular location">
    <subcellularLocation>
        <location evidence="1">Membrane</location>
        <topology evidence="1">Multi-pass membrane protein</topology>
    </subcellularLocation>
</comment>
<evidence type="ECO:0000256" key="1">
    <source>
        <dbReference type="ARBA" id="ARBA00004141"/>
    </source>
</evidence>
<feature type="transmembrane region" description="Helical" evidence="6">
    <location>
        <begin position="243"/>
        <end position="261"/>
    </location>
</feature>
<dbReference type="EMBL" id="MKIM01000025">
    <property type="protein sequence ID" value="OLP45317.1"/>
    <property type="molecule type" value="Genomic_DNA"/>
</dbReference>
<evidence type="ECO:0000256" key="2">
    <source>
        <dbReference type="ARBA" id="ARBA00007362"/>
    </source>
</evidence>
<dbReference type="GO" id="GO:0016020">
    <property type="term" value="C:membrane"/>
    <property type="evidence" value="ECO:0007669"/>
    <property type="project" value="UniProtKB-SubCell"/>
</dbReference>
<proteinExistence type="inferred from homology"/>
<reference evidence="8 9" key="1">
    <citation type="submission" date="2016-09" db="EMBL/GenBank/DDBJ databases">
        <title>Rhizobium oryziradicis sp. nov., isolated from the root of rice.</title>
        <authorList>
            <person name="Zhao J."/>
            <person name="Zhang X."/>
        </authorList>
    </citation>
    <scope>NUCLEOTIDE SEQUENCE [LARGE SCALE GENOMIC DNA]</scope>
    <source>
        <strain evidence="8 9">N19</strain>
    </source>
</reference>
<dbReference type="InterPro" id="IPR000620">
    <property type="entry name" value="EamA_dom"/>
</dbReference>
<dbReference type="Proteomes" id="UP000186894">
    <property type="component" value="Unassembled WGS sequence"/>
</dbReference>
<feature type="domain" description="EamA" evidence="7">
    <location>
        <begin position="149"/>
        <end position="285"/>
    </location>
</feature>
<evidence type="ECO:0000256" key="6">
    <source>
        <dbReference type="SAM" id="Phobius"/>
    </source>
</evidence>
<dbReference type="InterPro" id="IPR050638">
    <property type="entry name" value="AA-Vitamin_Transporters"/>
</dbReference>
<organism evidence="8 9">
    <name type="scientific">Rhizobium oryziradicis</name>
    <dbReference type="NCBI Taxonomy" id="1867956"/>
    <lineage>
        <taxon>Bacteria</taxon>
        <taxon>Pseudomonadati</taxon>
        <taxon>Pseudomonadota</taxon>
        <taxon>Alphaproteobacteria</taxon>
        <taxon>Hyphomicrobiales</taxon>
        <taxon>Rhizobiaceae</taxon>
        <taxon>Rhizobium/Agrobacterium group</taxon>
        <taxon>Rhizobium</taxon>
    </lineage>
</organism>
<dbReference type="Pfam" id="PF00892">
    <property type="entry name" value="EamA"/>
    <property type="match status" value="2"/>
</dbReference>
<feature type="transmembrane region" description="Helical" evidence="6">
    <location>
        <begin position="148"/>
        <end position="167"/>
    </location>
</feature>
<evidence type="ECO:0000313" key="9">
    <source>
        <dbReference type="Proteomes" id="UP000186894"/>
    </source>
</evidence>
<dbReference type="RefSeq" id="WP_075639228.1">
    <property type="nucleotide sequence ID" value="NZ_MKIM01000025.1"/>
</dbReference>
<dbReference type="SUPFAM" id="SSF103481">
    <property type="entry name" value="Multidrug resistance efflux transporter EmrE"/>
    <property type="match status" value="2"/>
</dbReference>
<feature type="transmembrane region" description="Helical" evidence="6">
    <location>
        <begin position="188"/>
        <end position="206"/>
    </location>
</feature>
<evidence type="ECO:0000259" key="7">
    <source>
        <dbReference type="Pfam" id="PF00892"/>
    </source>
</evidence>
<dbReference type="InterPro" id="IPR037185">
    <property type="entry name" value="EmrE-like"/>
</dbReference>
<evidence type="ECO:0000256" key="4">
    <source>
        <dbReference type="ARBA" id="ARBA00022989"/>
    </source>
</evidence>
<dbReference type="PANTHER" id="PTHR32322">
    <property type="entry name" value="INNER MEMBRANE TRANSPORTER"/>
    <property type="match status" value="1"/>
</dbReference>
<feature type="transmembrane region" description="Helical" evidence="6">
    <location>
        <begin position="91"/>
        <end position="112"/>
    </location>
</feature>
<keyword evidence="5 6" id="KW-0472">Membrane</keyword>
<keyword evidence="9" id="KW-1185">Reference proteome</keyword>
<dbReference type="STRING" id="1867956.BJF95_18600"/>
<feature type="transmembrane region" description="Helical" evidence="6">
    <location>
        <begin position="35"/>
        <end position="53"/>
    </location>
</feature>
<evidence type="ECO:0000256" key="3">
    <source>
        <dbReference type="ARBA" id="ARBA00022692"/>
    </source>
</evidence>
<feature type="domain" description="EamA" evidence="7">
    <location>
        <begin position="4"/>
        <end position="135"/>
    </location>
</feature>
<dbReference type="OrthoDB" id="2352272at2"/>
<feature type="transmembrane region" description="Helical" evidence="6">
    <location>
        <begin position="65"/>
        <end position="85"/>
    </location>
</feature>
<feature type="transmembrane region" description="Helical" evidence="6">
    <location>
        <begin position="212"/>
        <end position="231"/>
    </location>
</feature>
<dbReference type="AlphaFoldDB" id="A0A1Q8ZTV7"/>
<keyword evidence="3 6" id="KW-0812">Transmembrane</keyword>
<gene>
    <name evidence="8" type="ORF">BJF95_18600</name>
</gene>
<comment type="similarity">
    <text evidence="2">Belongs to the EamA transporter family.</text>
</comment>
<evidence type="ECO:0000256" key="5">
    <source>
        <dbReference type="ARBA" id="ARBA00023136"/>
    </source>
</evidence>
<comment type="caution">
    <text evidence="8">The sequence shown here is derived from an EMBL/GenBank/DDBJ whole genome shotgun (WGS) entry which is preliminary data.</text>
</comment>
<feature type="transmembrane region" description="Helical" evidence="6">
    <location>
        <begin position="267"/>
        <end position="286"/>
    </location>
</feature>